<dbReference type="EMBL" id="OX597814">
    <property type="protein sequence ID" value="CAI9715261.1"/>
    <property type="molecule type" value="Genomic_DNA"/>
</dbReference>
<accession>A0AA36AFQ5</accession>
<evidence type="ECO:0000256" key="4">
    <source>
        <dbReference type="ARBA" id="ARBA00022871"/>
    </source>
</evidence>
<evidence type="ECO:0000256" key="2">
    <source>
        <dbReference type="ARBA" id="ARBA00022473"/>
    </source>
</evidence>
<proteinExistence type="predicted"/>
<evidence type="ECO:0000256" key="8">
    <source>
        <dbReference type="ARBA" id="ARBA00023242"/>
    </source>
</evidence>
<dbReference type="Gene3D" id="4.10.280.10">
    <property type="entry name" value="Helix-loop-helix DNA-binding domain"/>
    <property type="match status" value="1"/>
</dbReference>
<dbReference type="SUPFAM" id="SSF47459">
    <property type="entry name" value="HLH, helix-loop-helix DNA-binding domain"/>
    <property type="match status" value="1"/>
</dbReference>
<feature type="domain" description="BHLH" evidence="10">
    <location>
        <begin position="381"/>
        <end position="432"/>
    </location>
</feature>
<dbReference type="GO" id="GO:0005634">
    <property type="term" value="C:nucleus"/>
    <property type="evidence" value="ECO:0007669"/>
    <property type="project" value="UniProtKB-SubCell"/>
</dbReference>
<evidence type="ECO:0000313" key="11">
    <source>
        <dbReference type="EMBL" id="CAI9715261.1"/>
    </source>
</evidence>
<keyword evidence="8" id="KW-0539">Nucleus</keyword>
<dbReference type="GO" id="GO:0007283">
    <property type="term" value="P:spermatogenesis"/>
    <property type="evidence" value="ECO:0007669"/>
    <property type="project" value="UniProtKB-KW"/>
</dbReference>
<keyword evidence="6" id="KW-0238">DNA-binding</keyword>
<evidence type="ECO:0000259" key="10">
    <source>
        <dbReference type="PROSITE" id="PS50888"/>
    </source>
</evidence>
<dbReference type="InterPro" id="IPR036638">
    <property type="entry name" value="HLH_DNA-bd_sf"/>
</dbReference>
<dbReference type="AlphaFoldDB" id="A0AA36AFQ5"/>
<dbReference type="Proteomes" id="UP001162480">
    <property type="component" value="Chromosome 1"/>
</dbReference>
<keyword evidence="5" id="KW-0805">Transcription regulation</keyword>
<evidence type="ECO:0000256" key="5">
    <source>
        <dbReference type="ARBA" id="ARBA00023015"/>
    </source>
</evidence>
<dbReference type="GO" id="GO:0000978">
    <property type="term" value="F:RNA polymerase II cis-regulatory region sequence-specific DNA binding"/>
    <property type="evidence" value="ECO:0007669"/>
    <property type="project" value="TreeGrafter"/>
</dbReference>
<dbReference type="Pfam" id="PF00010">
    <property type="entry name" value="HLH"/>
    <property type="match status" value="1"/>
</dbReference>
<dbReference type="CDD" id="cd18908">
    <property type="entry name" value="bHLH_SOHLH1_2"/>
    <property type="match status" value="1"/>
</dbReference>
<evidence type="ECO:0000256" key="9">
    <source>
        <dbReference type="SAM" id="MobiDB-lite"/>
    </source>
</evidence>
<keyword evidence="7" id="KW-0804">Transcription</keyword>
<organism evidence="11 12">
    <name type="scientific">Octopus vulgaris</name>
    <name type="common">Common octopus</name>
    <dbReference type="NCBI Taxonomy" id="6645"/>
    <lineage>
        <taxon>Eukaryota</taxon>
        <taxon>Metazoa</taxon>
        <taxon>Spiralia</taxon>
        <taxon>Lophotrochozoa</taxon>
        <taxon>Mollusca</taxon>
        <taxon>Cephalopoda</taxon>
        <taxon>Coleoidea</taxon>
        <taxon>Octopodiformes</taxon>
        <taxon>Octopoda</taxon>
        <taxon>Incirrata</taxon>
        <taxon>Octopodidae</taxon>
        <taxon>Octopus</taxon>
    </lineage>
</organism>
<feature type="compositionally biased region" description="Low complexity" evidence="9">
    <location>
        <begin position="512"/>
        <end position="522"/>
    </location>
</feature>
<gene>
    <name evidence="11" type="ORF">OCTVUL_1B029167</name>
</gene>
<dbReference type="PANTHER" id="PTHR15402">
    <property type="entry name" value="TRANSCRIPTION FACTOR-LIKE 5 PROTEIN"/>
    <property type="match status" value="1"/>
</dbReference>
<protein>
    <submittedName>
        <fullName evidence="11">Spermatogenesisoogenesishelix-loop-helix-containingspecific and oogenesis-specific basic helix-loop</fullName>
    </submittedName>
</protein>
<reference evidence="11" key="1">
    <citation type="submission" date="2023-08" db="EMBL/GenBank/DDBJ databases">
        <authorList>
            <person name="Alioto T."/>
            <person name="Alioto T."/>
            <person name="Gomez Garrido J."/>
        </authorList>
    </citation>
    <scope>NUCLEOTIDE SEQUENCE</scope>
</reference>
<dbReference type="InterPro" id="IPR039583">
    <property type="entry name" value="TCFL5/SOLH1/2"/>
</dbReference>
<dbReference type="InterPro" id="IPR011598">
    <property type="entry name" value="bHLH_dom"/>
</dbReference>
<comment type="subcellular location">
    <subcellularLocation>
        <location evidence="1">Nucleus</location>
    </subcellularLocation>
</comment>
<dbReference type="GO" id="GO:0030154">
    <property type="term" value="P:cell differentiation"/>
    <property type="evidence" value="ECO:0007669"/>
    <property type="project" value="UniProtKB-KW"/>
</dbReference>
<evidence type="ECO:0000256" key="1">
    <source>
        <dbReference type="ARBA" id="ARBA00004123"/>
    </source>
</evidence>
<evidence type="ECO:0000313" key="12">
    <source>
        <dbReference type="Proteomes" id="UP001162480"/>
    </source>
</evidence>
<dbReference type="GO" id="GO:0046983">
    <property type="term" value="F:protein dimerization activity"/>
    <property type="evidence" value="ECO:0007669"/>
    <property type="project" value="InterPro"/>
</dbReference>
<feature type="region of interest" description="Disordered" evidence="9">
    <location>
        <begin position="508"/>
        <end position="539"/>
    </location>
</feature>
<sequence>MIAKQGRPHIGEDLIRPTILEAYKLANVPNATSVLASIPLSNNTISSRICEMAEDVESLVVEDLRHCRFSLCKRTFNSRKEIDFTSMDIDDIVCEFEIGFDQVVNDGNEKNHTCADYSSPETSDDSSSDLIQTSTEVLCDSGPFKDKCPSCLNNSTSQSPLSAQSLSPISTLAATQRKTSDCSPISTASSSSQSTPLCSAGVSLVIGSLKWCTELTEIIARLTIGHQVQVCMDDESAYEMCNRQAYSLIWLLVNSPVNQELLSLTTSIRYVSKYNKNAIVIGVSPTEIDVDLKLHGIDETVVQPVTKSIVKNKYSKLTSVQLNPAEQVTEETCSENSTNLSDVDGNEGIPPHIRDYDQYAIRLDQTNITTVTAQLKSPNISNGHDHTAKEKLRRERIKESCSQLRVLLPYVRGRKTDMASILELGVSYIKVVNTILPQELQSQITNILSKDYVVKENTMKCNQPNMASSRETTAPVQKVIKTNKDQDYTSNKLTPVSEFGHEEQVQRLDTKSVSNNSSANVATSPVKRPNYEMDGTTSSKYLETNDTHLQYAIRKEPRLEMTGTAESDEITLLEYKKNFKDHSIPSRLTTTVSTNSKPIQSGILNPEIRLIPVVNASNKNYVEQEPPMHMCPYSLPVYQANECSVHKQIAPVGPQLFCPPRQYLSYPNLCVYPSSYFGHSEIGQTDGNFVAGKYNFNDNEFEHSNIPMYYHCSNNEAPKSNSTEIVQMSNSTQSSFYRSIVDKPLPADYPLNTHMDTLPIIDHIIKCSMMKSYKKEHKRNWFSELMLASYII</sequence>
<evidence type="ECO:0000256" key="3">
    <source>
        <dbReference type="ARBA" id="ARBA00022782"/>
    </source>
</evidence>
<keyword evidence="3" id="KW-0221">Differentiation</keyword>
<dbReference type="SMART" id="SM00353">
    <property type="entry name" value="HLH"/>
    <property type="match status" value="1"/>
</dbReference>
<dbReference type="PROSITE" id="PS50888">
    <property type="entry name" value="BHLH"/>
    <property type="match status" value="1"/>
</dbReference>
<name>A0AA36AFQ5_OCTVU</name>
<dbReference type="PANTHER" id="PTHR15402:SF4">
    <property type="entry name" value="SPERMATOGENESIS- AND OOGENESIS-SPECIFIC BASIC HELIX-LOOP-HELIX-CONTAINING PROTEIN 1"/>
    <property type="match status" value="1"/>
</dbReference>
<evidence type="ECO:0000256" key="7">
    <source>
        <dbReference type="ARBA" id="ARBA00023163"/>
    </source>
</evidence>
<evidence type="ECO:0000256" key="6">
    <source>
        <dbReference type="ARBA" id="ARBA00023125"/>
    </source>
</evidence>
<keyword evidence="12" id="KW-1185">Reference proteome</keyword>
<keyword evidence="2" id="KW-0217">Developmental protein</keyword>
<keyword evidence="4" id="KW-0744">Spermatogenesis</keyword>
<dbReference type="GO" id="GO:0000981">
    <property type="term" value="F:DNA-binding transcription factor activity, RNA polymerase II-specific"/>
    <property type="evidence" value="ECO:0007669"/>
    <property type="project" value="TreeGrafter"/>
</dbReference>